<keyword evidence="4" id="KW-1185">Reference proteome</keyword>
<gene>
    <name evidence="3" type="ORF">HNR68_000359</name>
</gene>
<accession>A0A853AF69</accession>
<keyword evidence="2" id="KW-0732">Signal</keyword>
<evidence type="ECO:0000313" key="3">
    <source>
        <dbReference type="EMBL" id="NYI81729.1"/>
    </source>
</evidence>
<reference evidence="3 4" key="1">
    <citation type="submission" date="2020-07" db="EMBL/GenBank/DDBJ databases">
        <title>Sequencing the genomes of 1000 actinobacteria strains.</title>
        <authorList>
            <person name="Klenk H.-P."/>
        </authorList>
    </citation>
    <scope>NUCLEOTIDE SEQUENCE [LARGE SCALE GENOMIC DNA]</scope>
    <source>
        <strain evidence="3 4">DSM 44065</strain>
    </source>
</reference>
<sequence length="211" mass="20589">MKRTLTAAAAVLVGGAGAAGFAATANAAETPQLPTDVPADSALAQAAYHAAGALESAKRTVGDVVLLEEHLTGRSGDRVSGLATDALDTVGGTHVDTTGVVREVAPVGQVLPAAGDAAEELVPTGVAPVLDDLQPQPTTLPAHDVDLVGETVNGVVDSTTLGRTDGPLGISGGSTDVAGGLTQGLPVGEAATPTDVLDTANDLLTHSPLGG</sequence>
<dbReference type="Proteomes" id="UP000587002">
    <property type="component" value="Unassembled WGS sequence"/>
</dbReference>
<evidence type="ECO:0000256" key="1">
    <source>
        <dbReference type="SAM" id="MobiDB-lite"/>
    </source>
</evidence>
<protein>
    <recommendedName>
        <fullName evidence="5">ATP-binding protein</fullName>
    </recommendedName>
</protein>
<dbReference type="AlphaFoldDB" id="A0A853AF69"/>
<comment type="caution">
    <text evidence="3">The sequence shown here is derived from an EMBL/GenBank/DDBJ whole genome shotgun (WGS) entry which is preliminary data.</text>
</comment>
<name>A0A853AF69_9PSEU</name>
<evidence type="ECO:0000256" key="2">
    <source>
        <dbReference type="SAM" id="SignalP"/>
    </source>
</evidence>
<evidence type="ECO:0008006" key="5">
    <source>
        <dbReference type="Google" id="ProtNLM"/>
    </source>
</evidence>
<feature type="chain" id="PRO_5033064285" description="ATP-binding protein" evidence="2">
    <location>
        <begin position="28"/>
        <end position="211"/>
    </location>
</feature>
<dbReference type="EMBL" id="JACCFJ010000001">
    <property type="protein sequence ID" value="NYI81729.1"/>
    <property type="molecule type" value="Genomic_DNA"/>
</dbReference>
<dbReference type="RefSeq" id="WP_179716979.1">
    <property type="nucleotide sequence ID" value="NZ_JACCFJ010000001.1"/>
</dbReference>
<feature type="signal peptide" evidence="2">
    <location>
        <begin position="1"/>
        <end position="27"/>
    </location>
</feature>
<proteinExistence type="predicted"/>
<evidence type="ECO:0000313" key="4">
    <source>
        <dbReference type="Proteomes" id="UP000587002"/>
    </source>
</evidence>
<feature type="region of interest" description="Disordered" evidence="1">
    <location>
        <begin position="158"/>
        <end position="177"/>
    </location>
</feature>
<organism evidence="3 4">
    <name type="scientific">Saccharopolyspora hordei</name>
    <dbReference type="NCBI Taxonomy" id="1838"/>
    <lineage>
        <taxon>Bacteria</taxon>
        <taxon>Bacillati</taxon>
        <taxon>Actinomycetota</taxon>
        <taxon>Actinomycetes</taxon>
        <taxon>Pseudonocardiales</taxon>
        <taxon>Pseudonocardiaceae</taxon>
        <taxon>Saccharopolyspora</taxon>
    </lineage>
</organism>